<dbReference type="CDD" id="cd01335">
    <property type="entry name" value="Radical_SAM"/>
    <property type="match status" value="1"/>
</dbReference>
<feature type="binding site" evidence="10">
    <location>
        <position position="47"/>
    </location>
    <ligand>
        <name>[4Fe-4S] cluster</name>
        <dbReference type="ChEBI" id="CHEBI:49883"/>
        <label>1</label>
    </ligand>
</feature>
<evidence type="ECO:0000259" key="12">
    <source>
        <dbReference type="PROSITE" id="PS51449"/>
    </source>
</evidence>
<feature type="domain" description="TRAM" evidence="11">
    <location>
        <begin position="373"/>
        <end position="441"/>
    </location>
</feature>
<proteinExistence type="inferred from homology"/>
<evidence type="ECO:0000256" key="5">
    <source>
        <dbReference type="ARBA" id="ARBA00022691"/>
    </source>
</evidence>
<dbReference type="GO" id="GO:0005829">
    <property type="term" value="C:cytosol"/>
    <property type="evidence" value="ECO:0007669"/>
    <property type="project" value="TreeGrafter"/>
</dbReference>
<evidence type="ECO:0000256" key="2">
    <source>
        <dbReference type="ARBA" id="ARBA00022485"/>
    </source>
</evidence>
<dbReference type="Pfam" id="PF18693">
    <property type="entry name" value="TRAM_2"/>
    <property type="match status" value="1"/>
</dbReference>
<protein>
    <recommendedName>
        <fullName evidence="10">Ribosomal protein uS12 methylthiotransferase RimO</fullName>
        <shortName evidence="10">uS12 MTTase</shortName>
        <shortName evidence="10">uS12 methylthiotransferase</shortName>
        <ecNumber evidence="10">2.8.4.4</ecNumber>
    </recommendedName>
    <alternativeName>
        <fullName evidence="10">Ribosomal protein uS12 (aspartate-C(3))-methylthiotransferase</fullName>
    </alternativeName>
    <alternativeName>
        <fullName evidence="10">Ribosome maturation factor RimO</fullName>
    </alternativeName>
</protein>
<evidence type="ECO:0000313" key="15">
    <source>
        <dbReference type="Proteomes" id="UP001198242"/>
    </source>
</evidence>
<dbReference type="Proteomes" id="UP001198242">
    <property type="component" value="Unassembled WGS sequence"/>
</dbReference>
<feature type="binding site" evidence="10">
    <location>
        <position position="80"/>
    </location>
    <ligand>
        <name>[4Fe-4S] cluster</name>
        <dbReference type="ChEBI" id="CHEBI:49883"/>
        <label>1</label>
    </ligand>
</feature>
<dbReference type="GO" id="GO:0035597">
    <property type="term" value="F:tRNA-2-methylthio-N(6)-dimethylallyladenosine(37) synthase activity"/>
    <property type="evidence" value="ECO:0007669"/>
    <property type="project" value="UniProtKB-EC"/>
</dbReference>
<feature type="binding site" evidence="10">
    <location>
        <position position="11"/>
    </location>
    <ligand>
        <name>[4Fe-4S] cluster</name>
        <dbReference type="ChEBI" id="CHEBI:49883"/>
        <label>1</label>
    </ligand>
</feature>
<keyword evidence="2 10" id="KW-0004">4Fe-4S</keyword>
<comment type="cofactor">
    <cofactor evidence="10">
        <name>[4Fe-4S] cluster</name>
        <dbReference type="ChEBI" id="CHEBI:49883"/>
    </cofactor>
    <text evidence="10">Binds 2 [4Fe-4S] clusters. One cluster is coordinated with 3 cysteines and an exchangeable S-adenosyl-L-methionine.</text>
</comment>
<dbReference type="Gene3D" id="2.40.50.140">
    <property type="entry name" value="Nucleic acid-binding proteins"/>
    <property type="match status" value="1"/>
</dbReference>
<dbReference type="GO" id="GO:0005840">
    <property type="term" value="C:ribosome"/>
    <property type="evidence" value="ECO:0007669"/>
    <property type="project" value="UniProtKB-KW"/>
</dbReference>
<dbReference type="InterPro" id="IPR007197">
    <property type="entry name" value="rSAM"/>
</dbReference>
<accession>A0AAE3DZM1</accession>
<evidence type="ECO:0000256" key="3">
    <source>
        <dbReference type="ARBA" id="ARBA00022490"/>
    </source>
</evidence>
<dbReference type="HAMAP" id="MF_01865">
    <property type="entry name" value="MTTase_RimO"/>
    <property type="match status" value="1"/>
</dbReference>
<dbReference type="InterPro" id="IPR020612">
    <property type="entry name" value="Methylthiotransferase_CS"/>
</dbReference>
<reference evidence="14 15" key="1">
    <citation type="submission" date="2021-10" db="EMBL/GenBank/DDBJ databases">
        <title>Anaerobic single-cell dispensing facilitates the cultivation of human gut bacteria.</title>
        <authorList>
            <person name="Afrizal A."/>
        </authorList>
    </citation>
    <scope>NUCLEOTIDE SEQUENCE [LARGE SCALE GENOMIC DNA]</scope>
    <source>
        <strain evidence="14 15">CLA-AA-H232</strain>
    </source>
</reference>
<evidence type="ECO:0000313" key="14">
    <source>
        <dbReference type="EMBL" id="MCC2210888.1"/>
    </source>
</evidence>
<keyword evidence="6 10" id="KW-0479">Metal-binding</keyword>
<dbReference type="Pfam" id="PF00919">
    <property type="entry name" value="UPF0004"/>
    <property type="match status" value="1"/>
</dbReference>
<dbReference type="PROSITE" id="PS50926">
    <property type="entry name" value="TRAM"/>
    <property type="match status" value="1"/>
</dbReference>
<dbReference type="GO" id="GO:0051539">
    <property type="term" value="F:4 iron, 4 sulfur cluster binding"/>
    <property type="evidence" value="ECO:0007669"/>
    <property type="project" value="UniProtKB-UniRule"/>
</dbReference>
<dbReference type="InterPro" id="IPR038135">
    <property type="entry name" value="Methylthiotransferase_N_sf"/>
</dbReference>
<keyword evidence="5 10" id="KW-0949">S-adenosyl-L-methionine</keyword>
<feature type="binding site" evidence="10">
    <location>
        <position position="161"/>
    </location>
    <ligand>
        <name>[4Fe-4S] cluster</name>
        <dbReference type="ChEBI" id="CHEBI:49883"/>
        <label>2</label>
        <note>4Fe-4S-S-AdoMet</note>
    </ligand>
</feature>
<dbReference type="FunFam" id="3.80.30.20:FF:000001">
    <property type="entry name" value="tRNA-2-methylthio-N(6)-dimethylallyladenosine synthase 2"/>
    <property type="match status" value="1"/>
</dbReference>
<evidence type="ECO:0000259" key="11">
    <source>
        <dbReference type="PROSITE" id="PS50926"/>
    </source>
</evidence>
<evidence type="ECO:0000256" key="7">
    <source>
        <dbReference type="ARBA" id="ARBA00023004"/>
    </source>
</evidence>
<dbReference type="NCBIfam" id="TIGR00089">
    <property type="entry name" value="MiaB/RimO family radical SAM methylthiotransferase"/>
    <property type="match status" value="1"/>
</dbReference>
<dbReference type="SUPFAM" id="SSF102114">
    <property type="entry name" value="Radical SAM enzymes"/>
    <property type="match status" value="1"/>
</dbReference>
<dbReference type="InterPro" id="IPR013848">
    <property type="entry name" value="Methylthiotransferase_N"/>
</dbReference>
<dbReference type="InterPro" id="IPR023404">
    <property type="entry name" value="rSAM_horseshoe"/>
</dbReference>
<feature type="domain" description="Radical SAM core" evidence="13">
    <location>
        <begin position="140"/>
        <end position="370"/>
    </location>
</feature>
<evidence type="ECO:0000256" key="10">
    <source>
        <dbReference type="HAMAP-Rule" id="MF_01865"/>
    </source>
</evidence>
<comment type="function">
    <text evidence="1">Catalyzes the methylthiolation of N6-(dimethylallyl)adenosine (i(6)A), leading to the formation of 2-methylthio-N6-(dimethylallyl)adenosine (ms(2)i(6)A) at position 37 in tRNAs that read codons beginning with uridine.</text>
</comment>
<dbReference type="InterPro" id="IPR005839">
    <property type="entry name" value="Methylthiotransferase"/>
</dbReference>
<dbReference type="RefSeq" id="WP_022230853.1">
    <property type="nucleotide sequence ID" value="NZ_JAJEQM010000011.1"/>
</dbReference>
<dbReference type="FunFam" id="3.40.50.12160:FF:000003">
    <property type="entry name" value="CDK5 regulatory subunit-associated protein 1"/>
    <property type="match status" value="1"/>
</dbReference>
<dbReference type="SFLD" id="SFLDF00274">
    <property type="entry name" value="ribosomal_protein_S12_methylth"/>
    <property type="match status" value="1"/>
</dbReference>
<dbReference type="SFLD" id="SFLDG01082">
    <property type="entry name" value="B12-binding_domain_containing"/>
    <property type="match status" value="1"/>
</dbReference>
<evidence type="ECO:0000256" key="6">
    <source>
        <dbReference type="ARBA" id="ARBA00022723"/>
    </source>
</evidence>
<gene>
    <name evidence="10 14" type="primary">rimO</name>
    <name evidence="14" type="ORF">LKE05_08830</name>
</gene>
<comment type="catalytic activity">
    <reaction evidence="10">
        <text>L-aspartate(89)-[ribosomal protein uS12]-hydrogen + (sulfur carrier)-SH + AH2 + 2 S-adenosyl-L-methionine = 3-methylsulfanyl-L-aspartate(89)-[ribosomal protein uS12]-hydrogen + (sulfur carrier)-H + 5'-deoxyadenosine + L-methionine + A + S-adenosyl-L-homocysteine + 2 H(+)</text>
        <dbReference type="Rhea" id="RHEA:37087"/>
        <dbReference type="Rhea" id="RHEA-COMP:10460"/>
        <dbReference type="Rhea" id="RHEA-COMP:10461"/>
        <dbReference type="Rhea" id="RHEA-COMP:14737"/>
        <dbReference type="Rhea" id="RHEA-COMP:14739"/>
        <dbReference type="ChEBI" id="CHEBI:13193"/>
        <dbReference type="ChEBI" id="CHEBI:15378"/>
        <dbReference type="ChEBI" id="CHEBI:17319"/>
        <dbReference type="ChEBI" id="CHEBI:17499"/>
        <dbReference type="ChEBI" id="CHEBI:29917"/>
        <dbReference type="ChEBI" id="CHEBI:29961"/>
        <dbReference type="ChEBI" id="CHEBI:57844"/>
        <dbReference type="ChEBI" id="CHEBI:57856"/>
        <dbReference type="ChEBI" id="CHEBI:59789"/>
        <dbReference type="ChEBI" id="CHEBI:64428"/>
        <dbReference type="ChEBI" id="CHEBI:73599"/>
        <dbReference type="EC" id="2.8.4.4"/>
    </reaction>
</comment>
<dbReference type="PROSITE" id="PS51449">
    <property type="entry name" value="MTTASE_N"/>
    <property type="match status" value="1"/>
</dbReference>
<dbReference type="Gene3D" id="3.40.50.12160">
    <property type="entry name" value="Methylthiotransferase, N-terminal domain"/>
    <property type="match status" value="1"/>
</dbReference>
<dbReference type="EC" id="2.8.4.4" evidence="10"/>
<dbReference type="GO" id="GO:0035599">
    <property type="term" value="F:aspartic acid methylthiotransferase activity"/>
    <property type="evidence" value="ECO:0007669"/>
    <property type="project" value="TreeGrafter"/>
</dbReference>
<dbReference type="InterPro" id="IPR058240">
    <property type="entry name" value="rSAM_sf"/>
</dbReference>
<keyword evidence="14" id="KW-0687">Ribonucleoprotein</keyword>
<dbReference type="PROSITE" id="PS01278">
    <property type="entry name" value="MTTASE_RADICAL"/>
    <property type="match status" value="1"/>
</dbReference>
<name>A0AAE3DZM1_9FIRM</name>
<evidence type="ECO:0000256" key="8">
    <source>
        <dbReference type="ARBA" id="ARBA00023014"/>
    </source>
</evidence>
<dbReference type="AlphaFoldDB" id="A0AAE3DZM1"/>
<feature type="binding site" evidence="10">
    <location>
        <position position="158"/>
    </location>
    <ligand>
        <name>[4Fe-4S] cluster</name>
        <dbReference type="ChEBI" id="CHEBI:49883"/>
        <label>2</label>
        <note>4Fe-4S-S-AdoMet</note>
    </ligand>
</feature>
<comment type="function">
    <text evidence="10">Catalyzes the methylthiolation of an aspartic acid residue of ribosomal protein uS12.</text>
</comment>
<evidence type="ECO:0000256" key="4">
    <source>
        <dbReference type="ARBA" id="ARBA00022679"/>
    </source>
</evidence>
<dbReference type="PROSITE" id="PS51918">
    <property type="entry name" value="RADICAL_SAM"/>
    <property type="match status" value="1"/>
</dbReference>
<keyword evidence="8 10" id="KW-0411">Iron-sulfur</keyword>
<dbReference type="Pfam" id="PF04055">
    <property type="entry name" value="Radical_SAM"/>
    <property type="match status" value="1"/>
</dbReference>
<sequence length="442" mass="50128">MYNIGLVSLGCAKNQTDAEIMLGILANDGFNITYNPSDADVIIVNTCGFIESAKQESIDAILEMAQYKNGRCRLLIATGCLAERYSSDILIELPEVDAIVGTGDYDKIAEVIREAFKGEKPVICGHNDRTPDERLPRILSTPSYTAYLKIADGCDNNCTYCAIPMIRGHFRSRKIEDIVEEAENLAKNGVKELILIAQDTSRYGKDLYGEYSLDKLLEKLVTVDGIKWIRVHYFYPEAITDSLIDTMAKYDKICNYIDMPVQHGNNEILRRMARRTTQEQMVERINKIREKMPDCTIRTSIIVGFPGETEEQFNDLYEFVKKVRFDRMGAFTYSQEEDTPAADFPNQVDEEIKEERLDRLMTLQQGISLELNKAKLGKTLEVLVEGYDEESFLFYGRSRGDSIDVDGKVYFATEEEVTPGDIIKVKILDADEYDLTGQAEVI</sequence>
<dbReference type="InterPro" id="IPR006638">
    <property type="entry name" value="Elp3/MiaA/NifB-like_rSAM"/>
</dbReference>
<comment type="caution">
    <text evidence="14">The sequence shown here is derived from an EMBL/GenBank/DDBJ whole genome shotgun (WGS) entry which is preliminary data.</text>
</comment>
<organism evidence="14 15">
    <name type="scientific">Hominilimicola fabiformis</name>
    <dbReference type="NCBI Taxonomy" id="2885356"/>
    <lineage>
        <taxon>Bacteria</taxon>
        <taxon>Bacillati</taxon>
        <taxon>Bacillota</taxon>
        <taxon>Clostridia</taxon>
        <taxon>Eubacteriales</taxon>
        <taxon>Oscillospiraceae</taxon>
        <taxon>Hominilimicola</taxon>
    </lineage>
</organism>
<dbReference type="InterPro" id="IPR012340">
    <property type="entry name" value="NA-bd_OB-fold"/>
</dbReference>
<feature type="binding site" evidence="10">
    <location>
        <position position="154"/>
    </location>
    <ligand>
        <name>[4Fe-4S] cluster</name>
        <dbReference type="ChEBI" id="CHEBI:49883"/>
        <label>2</label>
        <note>4Fe-4S-S-AdoMet</note>
    </ligand>
</feature>
<keyword evidence="14" id="KW-0689">Ribosomal protein</keyword>
<evidence type="ECO:0000259" key="13">
    <source>
        <dbReference type="PROSITE" id="PS51918"/>
    </source>
</evidence>
<dbReference type="GO" id="GO:0103039">
    <property type="term" value="F:protein methylthiotransferase activity"/>
    <property type="evidence" value="ECO:0007669"/>
    <property type="project" value="UniProtKB-EC"/>
</dbReference>
<dbReference type="NCBIfam" id="TIGR01125">
    <property type="entry name" value="30S ribosomal protein S12 methylthiotransferase RimO"/>
    <property type="match status" value="1"/>
</dbReference>
<dbReference type="InterPro" id="IPR005840">
    <property type="entry name" value="Ribosomal_uS12_MeSTrfase_RimO"/>
</dbReference>
<dbReference type="SFLD" id="SFLDS00029">
    <property type="entry name" value="Radical_SAM"/>
    <property type="match status" value="1"/>
</dbReference>
<dbReference type="SMART" id="SM00729">
    <property type="entry name" value="Elp3"/>
    <property type="match status" value="1"/>
</dbReference>
<keyword evidence="7 10" id="KW-0408">Iron</keyword>
<feature type="domain" description="MTTase N-terminal" evidence="12">
    <location>
        <begin position="2"/>
        <end position="117"/>
    </location>
</feature>
<dbReference type="GO" id="GO:0046872">
    <property type="term" value="F:metal ion binding"/>
    <property type="evidence" value="ECO:0007669"/>
    <property type="project" value="UniProtKB-KW"/>
</dbReference>
<evidence type="ECO:0000256" key="9">
    <source>
        <dbReference type="ARBA" id="ARBA00051425"/>
    </source>
</evidence>
<dbReference type="PANTHER" id="PTHR43837">
    <property type="entry name" value="RIBOSOMAL PROTEIN S12 METHYLTHIOTRANSFERASE RIMO"/>
    <property type="match status" value="1"/>
</dbReference>
<keyword evidence="3 10" id="KW-0963">Cytoplasm</keyword>
<evidence type="ECO:0000256" key="1">
    <source>
        <dbReference type="ARBA" id="ARBA00003234"/>
    </source>
</evidence>
<comment type="catalytic activity">
    <reaction evidence="9">
        <text>N(6)-dimethylallyladenosine(37) in tRNA + (sulfur carrier)-SH + AH2 + 2 S-adenosyl-L-methionine = 2-methylsulfanyl-N(6)-dimethylallyladenosine(37) in tRNA + (sulfur carrier)-H + 5'-deoxyadenosine + L-methionine + A + S-adenosyl-L-homocysteine + 2 H(+)</text>
        <dbReference type="Rhea" id="RHEA:37067"/>
        <dbReference type="Rhea" id="RHEA-COMP:10375"/>
        <dbReference type="Rhea" id="RHEA-COMP:10376"/>
        <dbReference type="Rhea" id="RHEA-COMP:14737"/>
        <dbReference type="Rhea" id="RHEA-COMP:14739"/>
        <dbReference type="ChEBI" id="CHEBI:13193"/>
        <dbReference type="ChEBI" id="CHEBI:15378"/>
        <dbReference type="ChEBI" id="CHEBI:17319"/>
        <dbReference type="ChEBI" id="CHEBI:17499"/>
        <dbReference type="ChEBI" id="CHEBI:29917"/>
        <dbReference type="ChEBI" id="CHEBI:57844"/>
        <dbReference type="ChEBI" id="CHEBI:57856"/>
        <dbReference type="ChEBI" id="CHEBI:59789"/>
        <dbReference type="ChEBI" id="CHEBI:64428"/>
        <dbReference type="ChEBI" id="CHEBI:74415"/>
        <dbReference type="ChEBI" id="CHEBI:74417"/>
        <dbReference type="EC" id="2.8.4.3"/>
    </reaction>
</comment>
<dbReference type="InterPro" id="IPR002792">
    <property type="entry name" value="TRAM_dom"/>
</dbReference>
<keyword evidence="15" id="KW-1185">Reference proteome</keyword>
<keyword evidence="4 10" id="KW-0808">Transferase</keyword>
<dbReference type="SFLD" id="SFLDG01061">
    <property type="entry name" value="methylthiotransferase"/>
    <property type="match status" value="1"/>
</dbReference>
<dbReference type="PANTHER" id="PTHR43837:SF1">
    <property type="entry name" value="RIBOSOMAL PROTEIN US12 METHYLTHIOTRANSFERASE RIMO"/>
    <property type="match status" value="1"/>
</dbReference>
<dbReference type="Gene3D" id="3.80.30.20">
    <property type="entry name" value="tm_1862 like domain"/>
    <property type="match status" value="1"/>
</dbReference>
<comment type="subcellular location">
    <subcellularLocation>
        <location evidence="10">Cytoplasm</location>
    </subcellularLocation>
</comment>
<comment type="similarity">
    <text evidence="10">Belongs to the methylthiotransferase family. RimO subfamily.</text>
</comment>
<dbReference type="EMBL" id="JAJEQM010000011">
    <property type="protein sequence ID" value="MCC2210888.1"/>
    <property type="molecule type" value="Genomic_DNA"/>
</dbReference>